<feature type="repeat" description="ANK" evidence="3">
    <location>
        <begin position="147"/>
        <end position="168"/>
    </location>
</feature>
<evidence type="ECO:0000256" key="1">
    <source>
        <dbReference type="ARBA" id="ARBA00022737"/>
    </source>
</evidence>
<dbReference type="PROSITE" id="PS50088">
    <property type="entry name" value="ANK_REPEAT"/>
    <property type="match status" value="7"/>
</dbReference>
<dbReference type="EMBL" id="JAHWGI010001301">
    <property type="protein sequence ID" value="KAK3927780.1"/>
    <property type="molecule type" value="Genomic_DNA"/>
</dbReference>
<evidence type="ECO:0000313" key="4">
    <source>
        <dbReference type="EMBL" id="KAK3927780.1"/>
    </source>
</evidence>
<evidence type="ECO:0000256" key="2">
    <source>
        <dbReference type="ARBA" id="ARBA00023043"/>
    </source>
</evidence>
<feature type="repeat" description="ANK" evidence="3">
    <location>
        <begin position="217"/>
        <end position="249"/>
    </location>
</feature>
<dbReference type="PANTHER" id="PTHR24198">
    <property type="entry name" value="ANKYRIN REPEAT AND PROTEIN KINASE DOMAIN-CONTAINING PROTEIN"/>
    <property type="match status" value="1"/>
</dbReference>
<feature type="repeat" description="ANK" evidence="3">
    <location>
        <begin position="183"/>
        <end position="204"/>
    </location>
</feature>
<sequence length="343" mass="37323">MSKEVKNRVLVLARKSQLSEMDLLLRSEKLNWMECRQPSGDTPLHAAAQCGNISLMRHLLEQLDSDQKLVDVTNLAGKTALHEACQNSQPEAVSYLISKGANVRAIKQADWTPLMLACTKTGERALGCCRRLLEEGGPVLLKDKNKDGWNALHIAAREGDTSIVKELLYADPTSSQAAVESKNGRTPLHTAALHGCYPVVELLLTVSSVDCNVKDSCGCTPLHDAVRSGSLETLKALCLSGADLTAYNNEGYGVLHMAAQTGQIDMLRYLLAEVSPDMQIQLNSKSTPLHCAVRAGQCEAVVELLNKGADPQYLDFWGRSCYDIVPEKHASDIKCILNKAAGR</sequence>
<gene>
    <name evidence="4" type="ORF">KUF71_016065</name>
</gene>
<dbReference type="PRINTS" id="PR01415">
    <property type="entry name" value="ANKYRIN"/>
</dbReference>
<reference evidence="4" key="1">
    <citation type="submission" date="2021-07" db="EMBL/GenBank/DDBJ databases">
        <authorList>
            <person name="Catto M.A."/>
            <person name="Jacobson A."/>
            <person name="Kennedy G."/>
            <person name="Labadie P."/>
            <person name="Hunt B.G."/>
            <person name="Srinivasan R."/>
        </authorList>
    </citation>
    <scope>NUCLEOTIDE SEQUENCE</scope>
    <source>
        <strain evidence="4">PL_HMW_Pooled</strain>
        <tissue evidence="4">Head</tissue>
    </source>
</reference>
<name>A0AAE1HVZ9_9NEOP</name>
<feature type="repeat" description="ANK" evidence="3">
    <location>
        <begin position="39"/>
        <end position="61"/>
    </location>
</feature>
<keyword evidence="1" id="KW-0677">Repeat</keyword>
<evidence type="ECO:0000256" key="3">
    <source>
        <dbReference type="PROSITE-ProRule" id="PRU00023"/>
    </source>
</evidence>
<dbReference type="Pfam" id="PF00023">
    <property type="entry name" value="Ank"/>
    <property type="match status" value="2"/>
</dbReference>
<dbReference type="AlphaFoldDB" id="A0AAE1HVZ9"/>
<keyword evidence="5" id="KW-1185">Reference proteome</keyword>
<dbReference type="Pfam" id="PF12796">
    <property type="entry name" value="Ank_2"/>
    <property type="match status" value="3"/>
</dbReference>
<feature type="repeat" description="ANK" evidence="3">
    <location>
        <begin position="250"/>
        <end position="271"/>
    </location>
</feature>
<dbReference type="SMART" id="SM00248">
    <property type="entry name" value="ANK"/>
    <property type="match status" value="8"/>
</dbReference>
<feature type="repeat" description="ANK" evidence="3">
    <location>
        <begin position="284"/>
        <end position="316"/>
    </location>
</feature>
<dbReference type="InterPro" id="IPR002110">
    <property type="entry name" value="Ankyrin_rpt"/>
</dbReference>
<organism evidence="4 5">
    <name type="scientific">Frankliniella fusca</name>
    <dbReference type="NCBI Taxonomy" id="407009"/>
    <lineage>
        <taxon>Eukaryota</taxon>
        <taxon>Metazoa</taxon>
        <taxon>Ecdysozoa</taxon>
        <taxon>Arthropoda</taxon>
        <taxon>Hexapoda</taxon>
        <taxon>Insecta</taxon>
        <taxon>Pterygota</taxon>
        <taxon>Neoptera</taxon>
        <taxon>Paraneoptera</taxon>
        <taxon>Thysanoptera</taxon>
        <taxon>Terebrantia</taxon>
        <taxon>Thripoidea</taxon>
        <taxon>Thripidae</taxon>
        <taxon>Frankliniella</taxon>
    </lineage>
</organism>
<protein>
    <submittedName>
        <fullName evidence="4">Ankyrin repeat domain-containing protein 16</fullName>
    </submittedName>
</protein>
<reference evidence="4" key="2">
    <citation type="journal article" date="2023" name="BMC Genomics">
        <title>Pest status, molecular evolution, and epigenetic factors derived from the genome assembly of Frankliniella fusca, a thysanopteran phytovirus vector.</title>
        <authorList>
            <person name="Catto M.A."/>
            <person name="Labadie P.E."/>
            <person name="Jacobson A.L."/>
            <person name="Kennedy G.G."/>
            <person name="Srinivasan R."/>
            <person name="Hunt B.G."/>
        </authorList>
    </citation>
    <scope>NUCLEOTIDE SEQUENCE</scope>
    <source>
        <strain evidence="4">PL_HMW_Pooled</strain>
    </source>
</reference>
<dbReference type="SUPFAM" id="SSF48403">
    <property type="entry name" value="Ankyrin repeat"/>
    <property type="match status" value="1"/>
</dbReference>
<feature type="repeat" description="ANK" evidence="3">
    <location>
        <begin position="76"/>
        <end position="108"/>
    </location>
</feature>
<dbReference type="PROSITE" id="PS50297">
    <property type="entry name" value="ANK_REP_REGION"/>
    <property type="match status" value="7"/>
</dbReference>
<evidence type="ECO:0000313" key="5">
    <source>
        <dbReference type="Proteomes" id="UP001219518"/>
    </source>
</evidence>
<dbReference type="Gene3D" id="1.25.40.20">
    <property type="entry name" value="Ankyrin repeat-containing domain"/>
    <property type="match status" value="2"/>
</dbReference>
<dbReference type="Proteomes" id="UP001219518">
    <property type="component" value="Unassembled WGS sequence"/>
</dbReference>
<dbReference type="InterPro" id="IPR036770">
    <property type="entry name" value="Ankyrin_rpt-contain_sf"/>
</dbReference>
<proteinExistence type="predicted"/>
<dbReference type="PANTHER" id="PTHR24198:SF165">
    <property type="entry name" value="ANKYRIN REPEAT-CONTAINING PROTEIN-RELATED"/>
    <property type="match status" value="1"/>
</dbReference>
<accession>A0AAE1HVZ9</accession>
<comment type="caution">
    <text evidence="4">The sequence shown here is derived from an EMBL/GenBank/DDBJ whole genome shotgun (WGS) entry which is preliminary data.</text>
</comment>
<keyword evidence="2 3" id="KW-0040">ANK repeat</keyword>